<evidence type="ECO:0000256" key="3">
    <source>
        <dbReference type="ARBA" id="ARBA00022630"/>
    </source>
</evidence>
<dbReference type="PANTHER" id="PTHR43098">
    <property type="entry name" value="L-ORNITHINE N(5)-MONOOXYGENASE-RELATED"/>
    <property type="match status" value="1"/>
</dbReference>
<dbReference type="GO" id="GO:0018667">
    <property type="term" value="F:cyclohexanone monooxygenase activity"/>
    <property type="evidence" value="ECO:0007669"/>
    <property type="project" value="UniProtKB-EC"/>
</dbReference>
<comment type="similarity">
    <text evidence="2">Belongs to the FAD-binding monooxygenase family.</text>
</comment>
<organism evidence="9">
    <name type="scientific">uncultured Rubrobacteraceae bacterium</name>
    <dbReference type="NCBI Taxonomy" id="349277"/>
    <lineage>
        <taxon>Bacteria</taxon>
        <taxon>Bacillati</taxon>
        <taxon>Actinomycetota</taxon>
        <taxon>Rubrobacteria</taxon>
        <taxon>Rubrobacterales</taxon>
        <taxon>Rubrobacteraceae</taxon>
        <taxon>environmental samples</taxon>
    </lineage>
</organism>
<accession>A0A6J4Q3E8</accession>
<dbReference type="SUPFAM" id="SSF51905">
    <property type="entry name" value="FAD/NAD(P)-binding domain"/>
    <property type="match status" value="1"/>
</dbReference>
<evidence type="ECO:0000256" key="4">
    <source>
        <dbReference type="ARBA" id="ARBA00022827"/>
    </source>
</evidence>
<dbReference type="AlphaFoldDB" id="A0A6J4Q3E8"/>
<keyword evidence="5" id="KW-0521">NADP</keyword>
<evidence type="ECO:0000256" key="5">
    <source>
        <dbReference type="ARBA" id="ARBA00022857"/>
    </source>
</evidence>
<evidence type="ECO:0000313" key="9">
    <source>
        <dbReference type="EMBL" id="CAA9429227.1"/>
    </source>
</evidence>
<sequence length="207" mass="23468">MPSAREGHREAGAEGRATDFDAVVVGAGFSGLYMLHRLRNEMGLSARVYETGDGVGGTWYWNRYPGARSDSDSYIYSYSFSKELRQEWEWSERYPEQGEIQAYLEHVTDRLDLRRDILFSTRVIDASFDEKEKVWRSVRTRETSSRRGSSSPPPGRSRWRACPTSQGATPLQGRPTTPGNGRTRVWTLPASGSASLAPEPRRSRPFR</sequence>
<keyword evidence="4" id="KW-0274">FAD</keyword>
<keyword evidence="7 9" id="KW-0503">Monooxygenase</keyword>
<evidence type="ECO:0000256" key="8">
    <source>
        <dbReference type="SAM" id="MobiDB-lite"/>
    </source>
</evidence>
<dbReference type="InterPro" id="IPR050775">
    <property type="entry name" value="FAD-binding_Monooxygenases"/>
</dbReference>
<evidence type="ECO:0000256" key="7">
    <source>
        <dbReference type="ARBA" id="ARBA00023033"/>
    </source>
</evidence>
<dbReference type="EMBL" id="CADCUV010000146">
    <property type="protein sequence ID" value="CAA9429227.1"/>
    <property type="molecule type" value="Genomic_DNA"/>
</dbReference>
<evidence type="ECO:0000256" key="1">
    <source>
        <dbReference type="ARBA" id="ARBA00001974"/>
    </source>
</evidence>
<keyword evidence="3" id="KW-0285">Flavoprotein</keyword>
<protein>
    <submittedName>
        <fullName evidence="9">Cyclohexanone monooxygenase</fullName>
        <ecNumber evidence="9">1.14.13.22</ecNumber>
    </submittedName>
</protein>
<dbReference type="Pfam" id="PF13450">
    <property type="entry name" value="NAD_binding_8"/>
    <property type="match status" value="1"/>
</dbReference>
<reference evidence="9" key="1">
    <citation type="submission" date="2020-02" db="EMBL/GenBank/DDBJ databases">
        <authorList>
            <person name="Meier V. D."/>
        </authorList>
    </citation>
    <scope>NUCLEOTIDE SEQUENCE</scope>
    <source>
        <strain evidence="9">AVDCRST_MAG22</strain>
    </source>
</reference>
<dbReference type="PANTHER" id="PTHR43098:SF3">
    <property type="entry name" value="L-ORNITHINE N(5)-MONOOXYGENASE-RELATED"/>
    <property type="match status" value="1"/>
</dbReference>
<keyword evidence="6 9" id="KW-0560">Oxidoreductase</keyword>
<feature type="region of interest" description="Disordered" evidence="8">
    <location>
        <begin position="137"/>
        <end position="207"/>
    </location>
</feature>
<proteinExistence type="inferred from homology"/>
<evidence type="ECO:0000256" key="6">
    <source>
        <dbReference type="ARBA" id="ARBA00023002"/>
    </source>
</evidence>
<gene>
    <name evidence="9" type="ORF">AVDCRST_MAG22-3143</name>
</gene>
<dbReference type="InterPro" id="IPR036188">
    <property type="entry name" value="FAD/NAD-bd_sf"/>
</dbReference>
<comment type="cofactor">
    <cofactor evidence="1">
        <name>FAD</name>
        <dbReference type="ChEBI" id="CHEBI:57692"/>
    </cofactor>
</comment>
<name>A0A6J4Q3E8_9ACTN</name>
<feature type="compositionally biased region" description="Polar residues" evidence="8">
    <location>
        <begin position="163"/>
        <end position="180"/>
    </location>
</feature>
<evidence type="ECO:0000256" key="2">
    <source>
        <dbReference type="ARBA" id="ARBA00010139"/>
    </source>
</evidence>
<dbReference type="Gene3D" id="3.50.50.60">
    <property type="entry name" value="FAD/NAD(P)-binding domain"/>
    <property type="match status" value="1"/>
</dbReference>
<dbReference type="EC" id="1.14.13.22" evidence="9"/>